<evidence type="ECO:0000313" key="2">
    <source>
        <dbReference type="Proteomes" id="UP001732700"/>
    </source>
</evidence>
<proteinExistence type="predicted"/>
<accession>A0ACD5TB52</accession>
<sequence>MQTMALEHARVFPLTLLKDITDNFSEERVIGRGGSGVVYKGVLDSGEEIAVKKLYNRYDSSGNKLGNGGAQFLNELMNLFEVQHQNIIRLVGYCHETRNIVVECDGKRVLASEEERVLCLEYMQGGSLKDHLSDESRGLDWQVRFNIIKGVCEGLKYLHTGSKKPIYHLDLKPENIWLDGNMMPKIGDFGISRQPVGSMQTYATENAVSGTIGYMAPEYIGWNQISQKCDVYSLGFIMMRVIAGEKGPQNYDPHRPLEEFIERVHENWGKRQIETMSSHSLQQVKTCTKIALKCVEYDREKRPTITDIVDELNKLDAAESSALGGQNLEKEEHTTLEKQPDIQEQKEKKLEYLEEKMKEQIDGRTEKNCVTPVTMDLHKAVGVNSVVLSPRSRWIESKEQKLHDDVLHLQSGLQRLRETLPRMYNLIDVAEWKIHENFVAMLFPKLKDAVYDADDLLDEFRWHEMKFKLEGNARKSPYTDFIDAVIQGSFNKLSDVQGRLDLLSSQLEKMGLREVTQRFDKVVRPETSSLPNEDQIFGRDNEMKRVMALLSVPADSKRKRATSPVKTTSTSASNKVSNRSRIINIPVLPIVGIGGVGKTTLAQHICSNKHVIAHFELIIWICVSDDFDVKRLTKEVIQSCPGKEETSDNLDSLQRALSNKVNDKKLLIVLDDIWDDALKENGQCWKRFCAPLKSAQEGSMMLVTTRSPKVAKEVHTTMEPIILEGLKDGVFWNFFKLCAFGSECSNNDPVLEHIGINILPKLKGSPLAAKTLGRILRMDLQASHWNSILESELWKLTQEVTDILPALRLSYMYLPFYLKRCFSFCAVYPKDYIFKKEYLTEIWMAEGFVESEDIGFQYFQELVARSFFQEAHGGYVIHDLLHDMAQKVSEHDCFILRNKSDFDKVPQNVRHIYILAYNDILISDLLRLCKHTKLRTLFCEKQLSEDKIHSVMDHWCTELPCIRVISCASTDELPQSVGDLKHLRYLKISEADSLSIPSTLCRLYHLQILDVKTCEIESLPNDFSNLRNLQRFVSQGLSYNSFSTCKINAAKQVHGVRLMKNLNQFCGNLEISNVGMLSKDHAAEAELKNKKFLDRLSLGWSPPFSPEPQESHMQNNPIEVLQALQPPISLKSLSLQNYPGVSLPSWFQVHNINLNEVPDVLDNGNDSIGMFLSLTDLTISRCRNLLSLEQFLHPDYVPVIKKITIHNCKNLLSVPTGSFGALSFLEELDLGGCPNISSQILVSRSLKRLCLGDCGDILVNIDCCSVTKFTVSTDYITSIQPQIWSLPALQELNFLGCVHLTSIGVSTNLTLSEGNGSTRAFSKLRFLNIEQCPKLLIVGGLLTQEYLPAIERIQVRYCNELVSLLGEDFRSLSSLKDLYVYECPRLKWQRGLVLPSCLQTLELNCCGDFSASVPGCLENLTSLVSLRMGGCYGMTSIPANLWCNNLALLENMEISYCPNLVSIGGAIAIGKIKKVIIYMCPKLEEADQIMKRV</sequence>
<name>A0ACD5TB52_AVESA</name>
<protein>
    <submittedName>
        <fullName evidence="1">Uncharacterized protein</fullName>
    </submittedName>
</protein>
<dbReference type="Proteomes" id="UP001732700">
    <property type="component" value="Chromosome 1A"/>
</dbReference>
<reference evidence="1" key="2">
    <citation type="submission" date="2025-09" db="UniProtKB">
        <authorList>
            <consortium name="EnsemblPlants"/>
        </authorList>
    </citation>
    <scope>IDENTIFICATION</scope>
</reference>
<organism evidence="1 2">
    <name type="scientific">Avena sativa</name>
    <name type="common">Oat</name>
    <dbReference type="NCBI Taxonomy" id="4498"/>
    <lineage>
        <taxon>Eukaryota</taxon>
        <taxon>Viridiplantae</taxon>
        <taxon>Streptophyta</taxon>
        <taxon>Embryophyta</taxon>
        <taxon>Tracheophyta</taxon>
        <taxon>Spermatophyta</taxon>
        <taxon>Magnoliopsida</taxon>
        <taxon>Liliopsida</taxon>
        <taxon>Poales</taxon>
        <taxon>Poaceae</taxon>
        <taxon>BOP clade</taxon>
        <taxon>Pooideae</taxon>
        <taxon>Poodae</taxon>
        <taxon>Poeae</taxon>
        <taxon>Poeae Chloroplast Group 1 (Aveneae type)</taxon>
        <taxon>Aveninae</taxon>
        <taxon>Avena</taxon>
    </lineage>
</organism>
<reference evidence="1" key="1">
    <citation type="submission" date="2021-05" db="EMBL/GenBank/DDBJ databases">
        <authorList>
            <person name="Scholz U."/>
            <person name="Mascher M."/>
            <person name="Fiebig A."/>
        </authorList>
    </citation>
    <scope>NUCLEOTIDE SEQUENCE [LARGE SCALE GENOMIC DNA]</scope>
</reference>
<evidence type="ECO:0000313" key="1">
    <source>
        <dbReference type="EnsemblPlants" id="AVESA.00010b.r2.1AG0023080.1.CDS"/>
    </source>
</evidence>
<keyword evidence="2" id="KW-1185">Reference proteome</keyword>
<dbReference type="EnsemblPlants" id="AVESA.00010b.r2.1AG0023080.1">
    <property type="protein sequence ID" value="AVESA.00010b.r2.1AG0023080.1.CDS"/>
    <property type="gene ID" value="AVESA.00010b.r2.1AG0023080"/>
</dbReference>